<keyword evidence="6" id="KW-0539">Nucleus</keyword>
<dbReference type="InterPro" id="IPR036236">
    <property type="entry name" value="Znf_C2H2_sf"/>
</dbReference>
<feature type="region of interest" description="Disordered" evidence="9">
    <location>
        <begin position="607"/>
        <end position="642"/>
    </location>
</feature>
<reference evidence="11" key="3">
    <citation type="submission" date="2025-09" db="UniProtKB">
        <authorList>
            <consortium name="Ensembl"/>
        </authorList>
    </citation>
    <scope>IDENTIFICATION</scope>
</reference>
<dbReference type="Gene3D" id="3.30.160.60">
    <property type="entry name" value="Classic Zinc Finger"/>
    <property type="match status" value="5"/>
</dbReference>
<comment type="subcellular location">
    <subcellularLocation>
        <location evidence="1">Nucleus</location>
    </subcellularLocation>
</comment>
<evidence type="ECO:0000256" key="5">
    <source>
        <dbReference type="ARBA" id="ARBA00022833"/>
    </source>
</evidence>
<dbReference type="OrthoDB" id="40579at2759"/>
<feature type="domain" description="C2H2-type" evidence="10">
    <location>
        <begin position="1352"/>
        <end position="1375"/>
    </location>
</feature>
<feature type="compositionally biased region" description="Basic and acidic residues" evidence="9">
    <location>
        <begin position="1079"/>
        <end position="1088"/>
    </location>
</feature>
<dbReference type="FunFam" id="3.30.160.60:FF:000690">
    <property type="entry name" value="Zinc finger protein 354C"/>
    <property type="match status" value="1"/>
</dbReference>
<proteinExistence type="predicted"/>
<evidence type="ECO:0000313" key="12">
    <source>
        <dbReference type="Proteomes" id="UP000694548"/>
    </source>
</evidence>
<feature type="region of interest" description="Disordered" evidence="9">
    <location>
        <begin position="920"/>
        <end position="944"/>
    </location>
</feature>
<keyword evidence="2" id="KW-0479">Metal-binding</keyword>
<evidence type="ECO:0000256" key="8">
    <source>
        <dbReference type="SAM" id="Coils"/>
    </source>
</evidence>
<dbReference type="PANTHER" id="PTHR24409">
    <property type="entry name" value="ZINC FINGER PROTEIN 142"/>
    <property type="match status" value="1"/>
</dbReference>
<dbReference type="PANTHER" id="PTHR24409:SF295">
    <property type="entry name" value="AZ2-RELATED"/>
    <property type="match status" value="1"/>
</dbReference>
<feature type="coiled-coil region" evidence="8">
    <location>
        <begin position="26"/>
        <end position="60"/>
    </location>
</feature>
<organism evidence="11 12">
    <name type="scientific">Nothobranchius furzeri</name>
    <name type="common">Turquoise killifish</name>
    <dbReference type="NCBI Taxonomy" id="105023"/>
    <lineage>
        <taxon>Eukaryota</taxon>
        <taxon>Metazoa</taxon>
        <taxon>Chordata</taxon>
        <taxon>Craniata</taxon>
        <taxon>Vertebrata</taxon>
        <taxon>Euteleostomi</taxon>
        <taxon>Actinopterygii</taxon>
        <taxon>Neopterygii</taxon>
        <taxon>Teleostei</taxon>
        <taxon>Neoteleostei</taxon>
        <taxon>Acanthomorphata</taxon>
        <taxon>Ovalentaria</taxon>
        <taxon>Atherinomorphae</taxon>
        <taxon>Cyprinodontiformes</taxon>
        <taxon>Nothobranchiidae</taxon>
        <taxon>Nothobranchius</taxon>
    </lineage>
</organism>
<reference evidence="11" key="1">
    <citation type="submission" date="2014-08" db="EMBL/GenBank/DDBJ databases">
        <authorList>
            <person name="Senf B."/>
            <person name="Petzold A."/>
            <person name="Downie B.R."/>
            <person name="Koch P."/>
            <person name="Platzer M."/>
        </authorList>
    </citation>
    <scope>NUCLEOTIDE SEQUENCE [LARGE SCALE GENOMIC DNA]</scope>
    <source>
        <strain evidence="11">GRZ</strain>
    </source>
</reference>
<evidence type="ECO:0000256" key="9">
    <source>
        <dbReference type="SAM" id="MobiDB-lite"/>
    </source>
</evidence>
<keyword evidence="5" id="KW-0862">Zinc</keyword>
<dbReference type="KEGG" id="nfu:107393627"/>
<feature type="domain" description="C2H2-type" evidence="10">
    <location>
        <begin position="1183"/>
        <end position="1210"/>
    </location>
</feature>
<feature type="region of interest" description="Disordered" evidence="9">
    <location>
        <begin position="1044"/>
        <end position="1117"/>
    </location>
</feature>
<feature type="domain" description="C2H2-type" evidence="10">
    <location>
        <begin position="1324"/>
        <end position="1351"/>
    </location>
</feature>
<dbReference type="Proteomes" id="UP000694548">
    <property type="component" value="Chromosome sgr02"/>
</dbReference>
<keyword evidence="3" id="KW-0677">Repeat</keyword>
<feature type="domain" description="C2H2-type" evidence="10">
    <location>
        <begin position="1211"/>
        <end position="1238"/>
    </location>
</feature>
<dbReference type="PROSITE" id="PS50157">
    <property type="entry name" value="ZINC_FINGER_C2H2_2"/>
    <property type="match status" value="7"/>
</dbReference>
<dbReference type="SUPFAM" id="SSF57667">
    <property type="entry name" value="beta-beta-alpha zinc fingers"/>
    <property type="match status" value="4"/>
</dbReference>
<dbReference type="PROSITE" id="PS00028">
    <property type="entry name" value="ZINC_FINGER_C2H2_1"/>
    <property type="match status" value="7"/>
</dbReference>
<feature type="compositionally biased region" description="Basic residues" evidence="9">
    <location>
        <begin position="425"/>
        <end position="439"/>
    </location>
</feature>
<feature type="compositionally biased region" description="Polar residues" evidence="9">
    <location>
        <begin position="220"/>
        <end position="232"/>
    </location>
</feature>
<evidence type="ECO:0000259" key="10">
    <source>
        <dbReference type="PROSITE" id="PS50157"/>
    </source>
</evidence>
<accession>A0A8C6KM81</accession>
<dbReference type="Pfam" id="PF00096">
    <property type="entry name" value="zf-C2H2"/>
    <property type="match status" value="3"/>
</dbReference>
<evidence type="ECO:0000256" key="7">
    <source>
        <dbReference type="PROSITE-ProRule" id="PRU00042"/>
    </source>
</evidence>
<feature type="region of interest" description="Disordered" evidence="9">
    <location>
        <begin position="315"/>
        <end position="345"/>
    </location>
</feature>
<dbReference type="GO" id="GO:0000977">
    <property type="term" value="F:RNA polymerase II transcription regulatory region sequence-specific DNA binding"/>
    <property type="evidence" value="ECO:0007669"/>
    <property type="project" value="TreeGrafter"/>
</dbReference>
<evidence type="ECO:0000256" key="4">
    <source>
        <dbReference type="ARBA" id="ARBA00022771"/>
    </source>
</evidence>
<dbReference type="GO" id="GO:0008270">
    <property type="term" value="F:zinc ion binding"/>
    <property type="evidence" value="ECO:0007669"/>
    <property type="project" value="UniProtKB-KW"/>
</dbReference>
<dbReference type="GO" id="GO:0000981">
    <property type="term" value="F:DNA-binding transcription factor activity, RNA polymerase II-specific"/>
    <property type="evidence" value="ECO:0007669"/>
    <property type="project" value="TreeGrafter"/>
</dbReference>
<feature type="domain" description="C2H2-type" evidence="10">
    <location>
        <begin position="1268"/>
        <end position="1295"/>
    </location>
</feature>
<feature type="region of interest" description="Disordered" evidence="9">
    <location>
        <begin position="263"/>
        <end position="283"/>
    </location>
</feature>
<dbReference type="InterPro" id="IPR013087">
    <property type="entry name" value="Znf_C2H2_type"/>
</dbReference>
<feature type="compositionally biased region" description="Basic residues" evidence="9">
    <location>
        <begin position="1095"/>
        <end position="1110"/>
    </location>
</feature>
<feature type="compositionally biased region" description="Polar residues" evidence="9">
    <location>
        <begin position="727"/>
        <end position="739"/>
    </location>
</feature>
<keyword evidence="12" id="KW-1185">Reference proteome</keyword>
<dbReference type="GeneTree" id="ENSGT00940000164807"/>
<dbReference type="FunFam" id="3.30.160.60:FF:000145">
    <property type="entry name" value="Zinc finger protein 574"/>
    <property type="match status" value="1"/>
</dbReference>
<feature type="compositionally biased region" description="Polar residues" evidence="9">
    <location>
        <begin position="1068"/>
        <end position="1078"/>
    </location>
</feature>
<evidence type="ECO:0000256" key="6">
    <source>
        <dbReference type="ARBA" id="ARBA00023242"/>
    </source>
</evidence>
<sequence>MSADDFQTKYAFVMEGMLKSAIAETTKLFENMVDELKAEISQIKKENEDLKKKCFQYETARRKPVKAAAESSPAQERSDVSEKCDIAVQCDIVPYCTVLVEECQSLMGSTQQSQGHQCALDSMGQTFQDHNYFKSRNPEMSVVLVKQEELDNVSFEFALKQEKADHDVVSGQMLTNKSIRTSTGAQHEKTRISQEFSAEPISSPRKNETGLDFQLPCSGTDGSSQGVHSQSPSINHSIVISLKDALRDDIKVESEVFQIETQFGDPGELATSGKRSSRPQENPLDSILSINEQTRAVVQQHFGIHTVSELFPESTPVNKEMAPNGSEHQANTKPAPRRKGRKVESEVFQIETQFGDPGELATSGKLSRPQENALDSILSINEQTIAVVQQHFGIHTVSEPFPESTPVNKEMAPNGSEHQANTKPAPRRTGRPPKKRPKKSLPPPVAGASGVLDNSDISVTRQTDIVPSLPVVKGKVSLLKSSKASSSEFIRTLCVVSPVVQDGANILLKEQKGKKNPLPALVEPLSCSFSCKGQPTVNSLQNSTEVEVDRADSQSFDYSLQRKMPFAPHAELPQASSAMQRQCCTPVSLQDALLFVDAMNQSSIEHTVTPSQITPQPQVYSASPVSPSETSAAQQTAPVEAQPTVKTLDTSAHSTVESLDQHLVLTPKQPQQTQSLNTATLPVSSSVPLVSATETVAQPRPLPRINMAAISDIPRKIIIVKKPLSKASKSSGMLQTSPSKAGPTNLEMSPPSKAGPTNLEMSPPSKAGPTNLEMSPPSKAGPTNLEMSPPSKAGPTNLEMSPPSKAGPKNLEMSPPSKAGPKNLEMSPPSKAGPTNLEMSPPSKAGPTDLLEMNPSLSPCGKLVIPAPQQSTKVTVWELDPILPLQSTTTAARKVSPCPNITVNPIQVPIAESSKPVLAEKQNTTVPATSVSPPLSQLSSTLDDSRLSTADDSLLAEENTSKTHTLDSSNQTTFPCTTIVSPTESNLSSETVEPVQTLVSADLPAVEQKLCAVVRLVRLPPSVSNQKSVSISRLQEDRAWRRFKKMSAMPTDKSDPQLQKTKARFGEQPSTSSIQNEVSSKKLPDANKTETGTKSAKRPRLKSRRRHVKNKTQTESKSKILKMCKAEVWYPPTLPPNEVPIVDKIPEPRLKVEFRNPVIPPHPIPTISPFQPLAVIGRHLLRNQCGECGRVFENSTALESHVSLHNIYRPFTCKLCGKYFPDSKTFKRHDRVHRNGRIHLCPLCGKGFVYRYSVTKHIQMVHRKLKPFVCQICNKEFHNKLDVEGHIRSHTGERPYKCDLCDRRFIRRIELNLHLRWHKGEKRHWCSYCGKGFLDGNNLKRHLLTHTGEKPHACPHCHKRFKQTGHVKKHVLTVHRDLTLGN</sequence>
<feature type="compositionally biased region" description="Low complexity" evidence="9">
    <location>
        <begin position="929"/>
        <end position="944"/>
    </location>
</feature>
<feature type="domain" description="C2H2-type" evidence="10">
    <location>
        <begin position="1296"/>
        <end position="1323"/>
    </location>
</feature>
<keyword evidence="8" id="KW-0175">Coiled coil</keyword>
<dbReference type="Pfam" id="PF12874">
    <property type="entry name" value="zf-met"/>
    <property type="match status" value="1"/>
</dbReference>
<feature type="region of interest" description="Disordered" evidence="9">
    <location>
        <begin position="398"/>
        <end position="454"/>
    </location>
</feature>
<evidence type="ECO:0000256" key="1">
    <source>
        <dbReference type="ARBA" id="ARBA00004123"/>
    </source>
</evidence>
<evidence type="ECO:0000256" key="3">
    <source>
        <dbReference type="ARBA" id="ARBA00022737"/>
    </source>
</evidence>
<protein>
    <submittedName>
        <fullName evidence="11">Uncharacterized LOC107393627</fullName>
    </submittedName>
</protein>
<keyword evidence="4 7" id="KW-0863">Zinc-finger</keyword>
<feature type="region of interest" description="Disordered" evidence="9">
    <location>
        <begin position="725"/>
        <end position="855"/>
    </location>
</feature>
<dbReference type="SMART" id="SM00355">
    <property type="entry name" value="ZnF_C2H2"/>
    <property type="match status" value="7"/>
</dbReference>
<reference evidence="11" key="2">
    <citation type="submission" date="2025-08" db="UniProtKB">
        <authorList>
            <consortium name="Ensembl"/>
        </authorList>
    </citation>
    <scope>IDENTIFICATION</scope>
</reference>
<feature type="region of interest" description="Disordered" evidence="9">
    <location>
        <begin position="178"/>
        <end position="232"/>
    </location>
</feature>
<feature type="compositionally biased region" description="Polar residues" evidence="9">
    <location>
        <begin position="607"/>
        <end position="637"/>
    </location>
</feature>
<dbReference type="GeneID" id="107393627"/>
<dbReference type="FunFam" id="3.30.160.60:FF:000100">
    <property type="entry name" value="Zinc finger 45-like"/>
    <property type="match status" value="2"/>
</dbReference>
<gene>
    <name evidence="11" type="primary">LOC107393627</name>
</gene>
<feature type="domain" description="C2H2-type" evidence="10">
    <location>
        <begin position="1239"/>
        <end position="1267"/>
    </location>
</feature>
<dbReference type="Ensembl" id="ENSNFUT00015007602.1">
    <property type="protein sequence ID" value="ENSNFUP00015007220.1"/>
    <property type="gene ID" value="ENSNFUG00015003576.1"/>
</dbReference>
<evidence type="ECO:0000313" key="11">
    <source>
        <dbReference type="Ensembl" id="ENSNFUP00015007220.1"/>
    </source>
</evidence>
<dbReference type="GO" id="GO:0005634">
    <property type="term" value="C:nucleus"/>
    <property type="evidence" value="ECO:0007669"/>
    <property type="project" value="UniProtKB-SubCell"/>
</dbReference>
<evidence type="ECO:0000256" key="2">
    <source>
        <dbReference type="ARBA" id="ARBA00022723"/>
    </source>
</evidence>
<name>A0A8C6KM81_NOTFU</name>